<dbReference type="Proteomes" id="UP001315278">
    <property type="component" value="Unassembled WGS sequence"/>
</dbReference>
<comment type="caution">
    <text evidence="4">The sequence shown here is derived from an EMBL/GenBank/DDBJ whole genome shotgun (WGS) entry which is preliminary data.</text>
</comment>
<comment type="caution">
    <text evidence="1">Lacks conserved residue(s) required for the propagation of feature annotation.</text>
</comment>
<organism evidence="4 5">
    <name type="scientific">Bradyrhizobium jicamae</name>
    <dbReference type="NCBI Taxonomy" id="280332"/>
    <lineage>
        <taxon>Bacteria</taxon>
        <taxon>Pseudomonadati</taxon>
        <taxon>Pseudomonadota</taxon>
        <taxon>Alphaproteobacteria</taxon>
        <taxon>Hyphomicrobiales</taxon>
        <taxon>Nitrobacteraceae</taxon>
        <taxon>Bradyrhizobium</taxon>
    </lineage>
</organism>
<dbReference type="EMBL" id="JAFCJH010000001">
    <property type="protein sequence ID" value="MBR0793797.1"/>
    <property type="molecule type" value="Genomic_DNA"/>
</dbReference>
<reference evidence="5" key="1">
    <citation type="journal article" date="2021" name="ISME J.">
        <title>Evolutionary origin and ecological implication of a unique nif island in free-living Bradyrhizobium lineages.</title>
        <authorList>
            <person name="Tao J."/>
        </authorList>
    </citation>
    <scope>NUCLEOTIDE SEQUENCE [LARGE SCALE GENOMIC DNA]</scope>
    <source>
        <strain evidence="5">SZCCT0434</strain>
    </source>
</reference>
<name>A0ABS5FAN6_9BRAD</name>
<evidence type="ECO:0000256" key="2">
    <source>
        <dbReference type="SAM" id="MobiDB-lite"/>
    </source>
</evidence>
<dbReference type="SUPFAM" id="SSF52172">
    <property type="entry name" value="CheY-like"/>
    <property type="match status" value="1"/>
</dbReference>
<evidence type="ECO:0000313" key="5">
    <source>
        <dbReference type="Proteomes" id="UP001315278"/>
    </source>
</evidence>
<feature type="region of interest" description="Disordered" evidence="2">
    <location>
        <begin position="42"/>
        <end position="62"/>
    </location>
</feature>
<keyword evidence="5" id="KW-1185">Reference proteome</keyword>
<gene>
    <name evidence="4" type="ORF">JQ615_00150</name>
</gene>
<dbReference type="Gene3D" id="3.40.50.2300">
    <property type="match status" value="1"/>
</dbReference>
<evidence type="ECO:0000313" key="4">
    <source>
        <dbReference type="EMBL" id="MBR0793797.1"/>
    </source>
</evidence>
<proteinExistence type="predicted"/>
<evidence type="ECO:0000259" key="3">
    <source>
        <dbReference type="PROSITE" id="PS50110"/>
    </source>
</evidence>
<feature type="domain" description="Response regulatory" evidence="3">
    <location>
        <begin position="1"/>
        <end position="56"/>
    </location>
</feature>
<accession>A0ABS5FAN6</accession>
<evidence type="ECO:0000256" key="1">
    <source>
        <dbReference type="PROSITE-ProRule" id="PRU00169"/>
    </source>
</evidence>
<dbReference type="InterPro" id="IPR001789">
    <property type="entry name" value="Sig_transdc_resp-reg_receiver"/>
</dbReference>
<protein>
    <recommendedName>
        <fullName evidence="3">Response regulatory domain-containing protein</fullName>
    </recommendedName>
</protein>
<feature type="compositionally biased region" description="Polar residues" evidence="2">
    <location>
        <begin position="49"/>
        <end position="62"/>
    </location>
</feature>
<dbReference type="PROSITE" id="PS50110">
    <property type="entry name" value="RESPONSE_REGULATORY"/>
    <property type="match status" value="1"/>
</dbReference>
<sequence>MLREIRSDPEFQPTIILLSARAGEDAKVEGLQAGADDYLSKRLYERDSPSTPRLRSPTRATT</sequence>
<dbReference type="InterPro" id="IPR011006">
    <property type="entry name" value="CheY-like_superfamily"/>
</dbReference>